<evidence type="ECO:0008006" key="3">
    <source>
        <dbReference type="Google" id="ProtNLM"/>
    </source>
</evidence>
<dbReference type="GO" id="GO:0043291">
    <property type="term" value="C:RAVE complex"/>
    <property type="evidence" value="ECO:0007669"/>
    <property type="project" value="TreeGrafter"/>
</dbReference>
<accession>A0A3F2RXI5</accession>
<dbReference type="OrthoDB" id="342131at2759"/>
<gene>
    <name evidence="1" type="ORF">BBP00_00002405</name>
</gene>
<dbReference type="PANTHER" id="PTHR13950">
    <property type="entry name" value="RABCONNECTIN-RELATED"/>
    <property type="match status" value="1"/>
</dbReference>
<dbReference type="EMBL" id="MBDO02000041">
    <property type="protein sequence ID" value="RLN66131.1"/>
    <property type="molecule type" value="Genomic_DNA"/>
</dbReference>
<dbReference type="GO" id="GO:0007035">
    <property type="term" value="P:vacuolar acidification"/>
    <property type="evidence" value="ECO:0007669"/>
    <property type="project" value="TreeGrafter"/>
</dbReference>
<dbReference type="InterPro" id="IPR052208">
    <property type="entry name" value="DmX-like/RAVE_component"/>
</dbReference>
<name>A0A3F2RXI5_9STRA</name>
<dbReference type="Proteomes" id="UP000277300">
    <property type="component" value="Unassembled WGS sequence"/>
</dbReference>
<dbReference type="Gene3D" id="2.130.10.10">
    <property type="entry name" value="YVTN repeat-like/Quinoprotein amine dehydrogenase"/>
    <property type="match status" value="1"/>
</dbReference>
<sequence>MALRSWSWTRIDGRNVLAVPTQTEIRLYDSDDFILLTRLSPSGHQTPVIFVRWSAFHGKLASLSSSQILVHAPQRNQDERSSVHFAVICSFRLDEAHTSIRGLAFSRNADELLFSGRNVGVGKLDVRSIGSNEYSEEQSNILWETSKGACDMAKFSPSAFVFATLTLEEPRVQVWRMARRLGDADQNQQLAHVETLEHPDPVVYFSWKPSTTQWHSVLETDGTRKAQWFEPARILLTCSVTRTVRIWTESIEVNEAGTSGQPRFVSVLVFEPPHPVDNFRWVMSKNRNISDENFQVVNDVHDTHAEWISGVDQQGILRLWRVVGLMSSAPTVEETSLQIKVNGESDQEHSNGPVSPSVRLGEACVMAYFSQNYFGMPSKLCIVLQRDDHIMMSFHVAWVPTLHFEASPLLLVAFSSGVIDVYGRSAGESGLEYEVACEKPAGSELGIQLAGKEGKLLVSRNSSSNKFVSQVTEGDELVGINNKSVVGKDPSEGSFVRGKVFVSAHLMHLISFRSTFWTQ</sequence>
<reference evidence="1 2" key="1">
    <citation type="submission" date="2018-07" db="EMBL/GenBank/DDBJ databases">
        <title>Genome sequencing of oomycete isolates from Chile give support for New Zealand origin for Phytophthora kernoviae and make available the first Nothophytophthora sp. genome.</title>
        <authorList>
            <person name="Studholme D.J."/>
            <person name="Sanfuentes E."/>
            <person name="Panda P."/>
            <person name="Hill R."/>
            <person name="Sambles C."/>
            <person name="Grant M."/>
            <person name="Williams N.M."/>
            <person name="Mcdougal R.L."/>
        </authorList>
    </citation>
    <scope>NUCLEOTIDE SEQUENCE [LARGE SCALE GENOMIC DNA]</scope>
    <source>
        <strain evidence="1">Chile6</strain>
    </source>
</reference>
<organism evidence="1 2">
    <name type="scientific">Phytophthora kernoviae</name>
    <dbReference type="NCBI Taxonomy" id="325452"/>
    <lineage>
        <taxon>Eukaryota</taxon>
        <taxon>Sar</taxon>
        <taxon>Stramenopiles</taxon>
        <taxon>Oomycota</taxon>
        <taxon>Peronosporomycetes</taxon>
        <taxon>Peronosporales</taxon>
        <taxon>Peronosporaceae</taxon>
        <taxon>Phytophthora</taxon>
    </lineage>
</organism>
<dbReference type="InterPro" id="IPR015943">
    <property type="entry name" value="WD40/YVTN_repeat-like_dom_sf"/>
</dbReference>
<evidence type="ECO:0000313" key="1">
    <source>
        <dbReference type="EMBL" id="RLN66131.1"/>
    </source>
</evidence>
<evidence type="ECO:0000313" key="2">
    <source>
        <dbReference type="Proteomes" id="UP000277300"/>
    </source>
</evidence>
<comment type="caution">
    <text evidence="1">The sequence shown here is derived from an EMBL/GenBank/DDBJ whole genome shotgun (WGS) entry which is preliminary data.</text>
</comment>
<dbReference type="PANTHER" id="PTHR13950:SF9">
    <property type="entry name" value="RABCONNECTIN-3A"/>
    <property type="match status" value="1"/>
</dbReference>
<dbReference type="InterPro" id="IPR036322">
    <property type="entry name" value="WD40_repeat_dom_sf"/>
</dbReference>
<dbReference type="AlphaFoldDB" id="A0A3F2RXI5"/>
<protein>
    <recommendedName>
        <fullName evidence="3">PDZ domain-containing protein</fullName>
    </recommendedName>
</protein>
<proteinExistence type="predicted"/>
<dbReference type="SUPFAM" id="SSF50978">
    <property type="entry name" value="WD40 repeat-like"/>
    <property type="match status" value="1"/>
</dbReference>